<gene>
    <name evidence="1" type="ORF">LX12_001162</name>
</gene>
<protein>
    <submittedName>
        <fullName evidence="1">Uncharacterized protein</fullName>
    </submittedName>
</protein>
<evidence type="ECO:0000313" key="2">
    <source>
        <dbReference type="Proteomes" id="UP001205740"/>
    </source>
</evidence>
<sequence length="86" mass="9670">MTELKSIADHVAHGESLAETARALDITEDEVIRWAHEMMVILKVDTIDALAEQLRHMQYGAPTTQPWRRSLFTRSHPVSESADSVA</sequence>
<evidence type="ECO:0000313" key="1">
    <source>
        <dbReference type="EMBL" id="MCP2159983.1"/>
    </source>
</evidence>
<accession>A0ABT1H2M3</accession>
<dbReference type="EMBL" id="JAMTCG010000002">
    <property type="protein sequence ID" value="MCP2159983.1"/>
    <property type="molecule type" value="Genomic_DNA"/>
</dbReference>
<reference evidence="1 2" key="1">
    <citation type="submission" date="2022-06" db="EMBL/GenBank/DDBJ databases">
        <title>Genomic Encyclopedia of Archaeal and Bacterial Type Strains, Phase II (KMG-II): from individual species to whole genera.</title>
        <authorList>
            <person name="Goeker M."/>
        </authorList>
    </citation>
    <scope>NUCLEOTIDE SEQUENCE [LARGE SCALE GENOMIC DNA]</scope>
    <source>
        <strain evidence="1 2">DSM 45037</strain>
    </source>
</reference>
<keyword evidence="2" id="KW-1185">Reference proteome</keyword>
<comment type="caution">
    <text evidence="1">The sequence shown here is derived from an EMBL/GenBank/DDBJ whole genome shotgun (WGS) entry which is preliminary data.</text>
</comment>
<dbReference type="RefSeq" id="WP_253653571.1">
    <property type="nucleotide sequence ID" value="NZ_BAAAOE010000001.1"/>
</dbReference>
<name>A0ABT1H2M3_9NOCA</name>
<proteinExistence type="predicted"/>
<organism evidence="1 2">
    <name type="scientific">Williamsia serinedens</name>
    <dbReference type="NCBI Taxonomy" id="391736"/>
    <lineage>
        <taxon>Bacteria</taxon>
        <taxon>Bacillati</taxon>
        <taxon>Actinomycetota</taxon>
        <taxon>Actinomycetes</taxon>
        <taxon>Mycobacteriales</taxon>
        <taxon>Nocardiaceae</taxon>
        <taxon>Williamsia</taxon>
    </lineage>
</organism>
<dbReference type="Proteomes" id="UP001205740">
    <property type="component" value="Unassembled WGS sequence"/>
</dbReference>